<dbReference type="InterPro" id="IPR002110">
    <property type="entry name" value="Ankyrin_rpt"/>
</dbReference>
<dbReference type="Gene3D" id="1.25.40.20">
    <property type="entry name" value="Ankyrin repeat-containing domain"/>
    <property type="match status" value="1"/>
</dbReference>
<feature type="compositionally biased region" description="Low complexity" evidence="4">
    <location>
        <begin position="973"/>
        <end position="1019"/>
    </location>
</feature>
<dbReference type="SUPFAM" id="SSF48403">
    <property type="entry name" value="Ankyrin repeat"/>
    <property type="match status" value="1"/>
</dbReference>
<protein>
    <submittedName>
        <fullName evidence="5">Uncharacterized protein</fullName>
    </submittedName>
</protein>
<feature type="compositionally biased region" description="Basic and acidic residues" evidence="4">
    <location>
        <begin position="526"/>
        <end position="538"/>
    </location>
</feature>
<feature type="region of interest" description="Disordered" evidence="4">
    <location>
        <begin position="973"/>
        <end position="1026"/>
    </location>
</feature>
<proteinExistence type="predicted"/>
<evidence type="ECO:0000313" key="6">
    <source>
        <dbReference type="Proteomes" id="UP000654075"/>
    </source>
</evidence>
<dbReference type="PROSITE" id="PS50297">
    <property type="entry name" value="ANK_REP_REGION"/>
    <property type="match status" value="1"/>
</dbReference>
<feature type="repeat" description="ANK" evidence="3">
    <location>
        <begin position="704"/>
        <end position="731"/>
    </location>
</feature>
<keyword evidence="2 3" id="KW-0040">ANK repeat</keyword>
<keyword evidence="1" id="KW-0677">Repeat</keyword>
<feature type="compositionally biased region" description="Polar residues" evidence="4">
    <location>
        <begin position="36"/>
        <end position="46"/>
    </location>
</feature>
<dbReference type="InterPro" id="IPR036770">
    <property type="entry name" value="Ankyrin_rpt-contain_sf"/>
</dbReference>
<reference evidence="5" key="1">
    <citation type="submission" date="2021-02" db="EMBL/GenBank/DDBJ databases">
        <authorList>
            <person name="Dougan E. K."/>
            <person name="Rhodes N."/>
            <person name="Thang M."/>
            <person name="Chan C."/>
        </authorList>
    </citation>
    <scope>NUCLEOTIDE SEQUENCE</scope>
</reference>
<evidence type="ECO:0000256" key="4">
    <source>
        <dbReference type="SAM" id="MobiDB-lite"/>
    </source>
</evidence>
<comment type="caution">
    <text evidence="5">The sequence shown here is derived from an EMBL/GenBank/DDBJ whole genome shotgun (WGS) entry which is preliminary data.</text>
</comment>
<gene>
    <name evidence="5" type="ORF">PGLA1383_LOCUS34447</name>
</gene>
<dbReference type="PANTHER" id="PTHR24161:SF85">
    <property type="entry name" value="PALMITOYLTRANSFERASE HIP14"/>
    <property type="match status" value="1"/>
</dbReference>
<dbReference type="SMART" id="SM00248">
    <property type="entry name" value="ANK"/>
    <property type="match status" value="4"/>
</dbReference>
<evidence type="ECO:0000313" key="5">
    <source>
        <dbReference type="EMBL" id="CAE8616777.1"/>
    </source>
</evidence>
<dbReference type="PANTHER" id="PTHR24161">
    <property type="entry name" value="ANK_REP_REGION DOMAIN-CONTAINING PROTEIN-RELATED"/>
    <property type="match status" value="1"/>
</dbReference>
<dbReference type="PROSITE" id="PS50088">
    <property type="entry name" value="ANK_REPEAT"/>
    <property type="match status" value="2"/>
</dbReference>
<feature type="compositionally biased region" description="Polar residues" evidence="4">
    <location>
        <begin position="510"/>
        <end position="525"/>
    </location>
</feature>
<feature type="repeat" description="ANK" evidence="3">
    <location>
        <begin position="772"/>
        <end position="808"/>
    </location>
</feature>
<dbReference type="Pfam" id="PF12796">
    <property type="entry name" value="Ank_2"/>
    <property type="match status" value="1"/>
</dbReference>
<feature type="region of interest" description="Disordered" evidence="4">
    <location>
        <begin position="480"/>
        <end position="538"/>
    </location>
</feature>
<evidence type="ECO:0000256" key="3">
    <source>
        <dbReference type="PROSITE-ProRule" id="PRU00023"/>
    </source>
</evidence>
<feature type="region of interest" description="Disordered" evidence="4">
    <location>
        <begin position="75"/>
        <end position="104"/>
    </location>
</feature>
<dbReference type="Proteomes" id="UP000654075">
    <property type="component" value="Unassembled WGS sequence"/>
</dbReference>
<dbReference type="EMBL" id="CAJNNV010025958">
    <property type="protein sequence ID" value="CAE8616777.1"/>
    <property type="molecule type" value="Genomic_DNA"/>
</dbReference>
<feature type="compositionally biased region" description="Basic and acidic residues" evidence="4">
    <location>
        <begin position="51"/>
        <end position="61"/>
    </location>
</feature>
<evidence type="ECO:0000256" key="2">
    <source>
        <dbReference type="ARBA" id="ARBA00023043"/>
    </source>
</evidence>
<dbReference type="OrthoDB" id="539213at2759"/>
<feature type="region of interest" description="Disordered" evidence="4">
    <location>
        <begin position="1"/>
        <end position="62"/>
    </location>
</feature>
<evidence type="ECO:0000256" key="1">
    <source>
        <dbReference type="ARBA" id="ARBA00022737"/>
    </source>
</evidence>
<feature type="compositionally biased region" description="Basic and acidic residues" evidence="4">
    <location>
        <begin position="1"/>
        <end position="10"/>
    </location>
</feature>
<keyword evidence="6" id="KW-1185">Reference proteome</keyword>
<accession>A0A813G1P5</accession>
<name>A0A813G1P5_POLGL</name>
<sequence>MAPKEGRESADESLAESPLALPEESPLTLARRSVLQRGSSDISAASSAFRVPEEPRKETKKNVIFRMASSAASTARSVKNAVSAVSDRQKKKLERRSARASTHQRPVHNRLLEYDEDHDMEEETETMGLGQQCKSIGRLSVCGVGDDPTSKLPPGAAAFLAHKEAQKASHGVAQQTAVNGVRFSPISKNYEKLNRQLQCAIIENQFKAEMSNVAASNLPHWFDIGLKLRDQGAGVEMKRPLPTDYEIAHWADEEVPLVRHINTGCIIWPVRYTILPWYGEEEGEGDGHRATQTVYHYTTAKGFKDLTSRFVTAKGQQIWEEVAFAQEVWDRIEDDLAVIEAQPVNGAPEESIALLSQSPDQFQNVLSLGQAVCRTRGEVAAGRAAYCVALLVPADRCLAAGARLAINTILIQAPGTDENDAFSEFADESDEDHKAHKLVRYAVRAKYLVNFREKIHHDSVSVSVKRMNLLEGLVDHHTGQVLPLEDEPEEVDDRKHQQQRRGLNNNNNNILLSTSQKLNDQTATRAEQEEPHQRGERLAREKLEQLEIQRDRAERKLQKSMAAQARFKAGLAVQQQQQQRFFDNDPLRVDKIQKYLIKMGARIEGAREEVKSWDPKVFRNSRRAALLKTMAEGKSPKDAGLAVMRKKGAYSDFARETTDVVHDICDEYFELAGDIFREVFGGNFQGVQSWLEAKGDVNEYHTGTGWTPVMMAVSQGDPGMVQLLADHKADLVKASLEQGWSPMHFAVHKTSTEIVHLVLNLNSDAAQEIAFDGTSTLLMATQKTPVRARDEVIRLLLESAADPNLKNDSGWSALTVAIVGNLRQAVKFMVTKRGNILDEIPQTDGETCWQRAGTFKGMQRMIKGKLKSKDLTAIEDRWPGTLVGPLKNDRGSLEGAVVDDAGKLRTAVDSLKMWSDERGGSAAGGLRTWSPDFSSRFGAGAVAAKHFVGRPPFAAKKAAASLKVVAAAKAAGSSPAASANNSNNNSNNTKNNNINNNNSKEEPTTTTATAKAKLTPKPAGGKRKAEDEAIIELPKRPSTFQKRFAVKQEALSETHGRSSAAAQVQKRPAAKLVNRATSLYTSDSADSGRLSEDWLEFASLIEKVAGDSGNRIAKNMSDELQKRIAAESRGFTALRPASVRTQDLLSTAQGTARLFGRPTSPTMFESAVKLLVIPSSSVSAQLSRLLITEINVLGRSKWEDFDVEHDLGIASGDTLFDFLFLMTDEAGSVLGFRSARWEEEHGAHIFENGVVGDAGDFLRSRFLQMIVQFFLTSPLIEESRRVVMATVEAENAQNRHLYSSFVCAAAGRHFGQTFQGLGLEEDASNPAAAIQVFRFPPAELRRRWAKSSLSAKRLFT</sequence>
<organism evidence="5 6">
    <name type="scientific">Polarella glacialis</name>
    <name type="common">Dinoflagellate</name>
    <dbReference type="NCBI Taxonomy" id="89957"/>
    <lineage>
        <taxon>Eukaryota</taxon>
        <taxon>Sar</taxon>
        <taxon>Alveolata</taxon>
        <taxon>Dinophyceae</taxon>
        <taxon>Suessiales</taxon>
        <taxon>Suessiaceae</taxon>
        <taxon>Polarella</taxon>
    </lineage>
</organism>